<feature type="region of interest" description="Disordered" evidence="1">
    <location>
        <begin position="115"/>
        <end position="157"/>
    </location>
</feature>
<dbReference type="EMBL" id="JAAAHW010006655">
    <property type="protein sequence ID" value="KAF9956863.1"/>
    <property type="molecule type" value="Genomic_DNA"/>
</dbReference>
<feature type="region of interest" description="Disordered" evidence="1">
    <location>
        <begin position="2121"/>
        <end position="2164"/>
    </location>
</feature>
<feature type="compositionally biased region" description="Polar residues" evidence="1">
    <location>
        <begin position="1477"/>
        <end position="1519"/>
    </location>
</feature>
<feature type="compositionally biased region" description="Polar residues" evidence="1">
    <location>
        <begin position="75"/>
        <end position="87"/>
    </location>
</feature>
<dbReference type="Proteomes" id="UP000749646">
    <property type="component" value="Unassembled WGS sequence"/>
</dbReference>
<feature type="region of interest" description="Disordered" evidence="1">
    <location>
        <begin position="1437"/>
        <end position="1519"/>
    </location>
</feature>
<sequence length="2164" mass="235180">EEPKFEPAIDFEERGTVVSHHEESLGIHHANEDIEDAWGYDDQLIETDIQDSTLGLVKPAIKIVHVNIVDDDSNKNPQLTSDSSNPVASPEDDLQMEQDLSITIALTVMEQRYTETATELDTSNSVQVSGDNHHPNESSSRSDFQLDSGPSPYDPQSQLLVEDRAGMSAIGALSTGEDIDSAEAEASWGFDMEEAIDTEPQSVDREDDPTNSENNEQLDSLPQQVQESVVAQGSSNHAISQVGDQDSIMVYTSIRTVKEGHHVDQERDNEHDSEVREVLETVHSNPFIGQDHSHQSGTGSIALSTATGEQDHTDGENVRARSVGYAESSAVPLQIKLDTLPEFIEADKLDSPVDESDPTSIAIDVRGVGSDSEGSDIYGYLSTARIRTIVSNRLDEILEDDDYLEHMERGVPMDRSISTPYSDDESPKFVVDDAIVELMERGEPWSNEGISGDQRETSDDSDNGDTNVDHEHAVDVTTDAVIARTVPEVLLEQDVLSTTKMPDAIIPTSTTAQQLQDVTEAQNVASPVEQADEPKAGSLHIDLVSDDQDPANPFSDAAAIEDQDGWPVSDPLTKGHVKNLELPQEHTESLTSVTREYVRATETTSTATIPRTETIADEDMEDAWADQDLNIILEPTQSEVHTSVDVMKTEMSGNDHTRGLVPESQAHLAQSANTDIRNGVPDGVEEDAWIDKDACTLEDVTSNPPSSTVCTEKKVVGISELLEQQAVIHAVDILTETVKPTGHNLHEAIDLVIDDDDAWAEQDDEVLAGLLQKQELRSDIAAVGEGAREQEAGHSMEMEERRSFEAEAVHLHSTSSHQKSMSVDRLQVGSGSVSNANTETLNVVNPREHFDSDLRPASVTVVDERFKDPVDATLERLDAWDDQNISTEVESGSSHAQQEVEPMNILKGHHDSIGSLVHESSVIRLLDLGLEEAISEDALDVQDTVDDTDNNIISRLERFHTQSRTEHVFAEQEGEDHNIADVAAQPKTNQRLSMDIDDCVDIALDDAWVNQDDNILPVKDTHQEYESTHAPSHHKDQVGSAEAGTQETILLSVDEEIKGAMDTAIEEDMWADQNLDVVSADVGLADILHAAAPASSFEMRQADKAHQDSDTRDVFGMAIKRPVRSENDTFSQATFERPDAEFNLEEALEEDAWAEQDDVIFGNETPSAAVLSHDTVLRKDIKDACQSPLASKPEHLVAPAIHKAESMIPKPPSAHIDELNEDAWGWDEDEIDIALEGQVQTVDPRDNENVITLDTDISAQEATSHTLPPTIVTSRTSDTLSHLTIEKEHRTPRENSGEGNQDSANQSPWQDVSPASVSKRSEAGMSIGSELESEYSIRSLDEYERVSSGYYHGHLHGRDRSSGSVSSESKRGMGSTSSWTDLKHEEWHTIEGHSNDESHREASPELISTEDAAHKDNVPSAALELPDLADADCCDFEQDDLHDDSSTSVADQTPPITRAGFSKNLKTQDMSEHRPSTLLQGSSIRDITPSPTRLLSSHQSSVAGSIPLSPSQHQDQASTFISRSLTSGSFTSSPVATEQEDDSHLPLAIRQQRARLAARGKPLPPISKYKSTKETMSSDKGSTTISPQLSAATSPVISFTSPTNVPVSSMSNLTSTPTTTTDQKYLTPALQKQRERLEQKRAAMATPLSTGRRLTLTESSPDRVSLQRQSQSKAITSPQTSQATVSFGLKQTLTSPTLSKTVQLSESTDMFTSSILASSAVEDFGHTSRRRGSSVSYGQQQQSLLGMATVPTSPLAEGFVRRSKEGARPKMAHADDTRGTDVVKASQSDAYRYVSRVSTSSSRSGWEDITGIEEEDDEDKKAYESGFGSRKSTALKEHATTKAWRRLSSSSSSTFYQQAVPGLDYDGSNDDDSRGSKTLAVVTTAASETSSISTYLSNKKADTYGPSKSTKGKVRGSMEDDSVTSSSVMNYQETLIGQSTSSPSAAFMSPTSGVSISHRHHHQQQQQQQQQQSPQQHSAGSGFGFFGGANGSLVGDITNIMNEKKVAGLGSQPSRNDNVNDNDNKSSISQSSSSSNLPNSNSSWSFGSWVNSAVAVASDTIDKAYGSLDPEYSRIKTRGDGASGSDPALSESGLKDPRSLSPYKKPGYLVGGSSLALGLASIATSPSSPSSHDSPLQQTSQQQHQHQEHQSASSRLTRKHVSGR</sequence>
<feature type="compositionally biased region" description="Low complexity" evidence="1">
    <location>
        <begin position="1964"/>
        <end position="1980"/>
    </location>
</feature>
<feature type="compositionally biased region" description="Basic and acidic residues" evidence="1">
    <location>
        <begin position="1284"/>
        <end position="1296"/>
    </location>
</feature>
<comment type="caution">
    <text evidence="2">The sequence shown here is derived from an EMBL/GenBank/DDBJ whole genome shotgun (WGS) entry which is preliminary data.</text>
</comment>
<feature type="compositionally biased region" description="Polar residues" evidence="1">
    <location>
        <begin position="1254"/>
        <end position="1282"/>
    </location>
</feature>
<feature type="compositionally biased region" description="Polar residues" evidence="1">
    <location>
        <begin position="1297"/>
        <end position="1318"/>
    </location>
</feature>
<dbReference type="OrthoDB" id="2429596at2759"/>
<protein>
    <submittedName>
        <fullName evidence="2">Uncharacterized protein</fullName>
    </submittedName>
</protein>
<feature type="region of interest" description="Disordered" evidence="1">
    <location>
        <begin position="1898"/>
        <end position="1925"/>
    </location>
</feature>
<feature type="compositionally biased region" description="Basic and acidic residues" evidence="1">
    <location>
        <begin position="1381"/>
        <end position="1403"/>
    </location>
</feature>
<feature type="compositionally biased region" description="Polar residues" evidence="1">
    <location>
        <begin position="1937"/>
        <end position="1955"/>
    </location>
</feature>
<gene>
    <name evidence="2" type="ORF">BGZ65_002412</name>
</gene>
<proteinExistence type="predicted"/>
<feature type="region of interest" description="Disordered" evidence="1">
    <location>
        <begin position="1637"/>
        <end position="1682"/>
    </location>
</feature>
<feature type="compositionally biased region" description="Basic and acidic residues" evidence="1">
    <location>
        <begin position="1763"/>
        <end position="1781"/>
    </location>
</feature>
<feature type="compositionally biased region" description="Polar residues" evidence="1">
    <location>
        <begin position="211"/>
        <end position="220"/>
    </location>
</feature>
<feature type="region of interest" description="Disordered" evidence="1">
    <location>
        <begin position="1937"/>
        <end position="1985"/>
    </location>
</feature>
<name>A0A9P6J0M9_9FUNG</name>
<feature type="region of interest" description="Disordered" evidence="1">
    <location>
        <begin position="1351"/>
        <end position="1414"/>
    </location>
</feature>
<feature type="compositionally biased region" description="Polar residues" evidence="1">
    <location>
        <begin position="1666"/>
        <end position="1682"/>
    </location>
</feature>
<feature type="region of interest" description="Disordered" evidence="1">
    <location>
        <begin position="1254"/>
        <end position="1323"/>
    </location>
</feature>
<feature type="non-terminal residue" evidence="2">
    <location>
        <position position="2164"/>
    </location>
</feature>
<feature type="region of interest" description="Disordered" evidence="1">
    <location>
        <begin position="199"/>
        <end position="220"/>
    </location>
</feature>
<feature type="region of interest" description="Disordered" evidence="1">
    <location>
        <begin position="1763"/>
        <end position="1783"/>
    </location>
</feature>
<evidence type="ECO:0000313" key="3">
    <source>
        <dbReference type="Proteomes" id="UP000749646"/>
    </source>
</evidence>
<organism evidence="2 3">
    <name type="scientific">Modicella reniformis</name>
    <dbReference type="NCBI Taxonomy" id="1440133"/>
    <lineage>
        <taxon>Eukaryota</taxon>
        <taxon>Fungi</taxon>
        <taxon>Fungi incertae sedis</taxon>
        <taxon>Mucoromycota</taxon>
        <taxon>Mortierellomycotina</taxon>
        <taxon>Mortierellomycetes</taxon>
        <taxon>Mortierellales</taxon>
        <taxon>Mortierellaceae</taxon>
        <taxon>Modicella</taxon>
    </lineage>
</organism>
<feature type="region of interest" description="Disordered" evidence="1">
    <location>
        <begin position="71"/>
        <end position="93"/>
    </location>
</feature>
<evidence type="ECO:0000313" key="2">
    <source>
        <dbReference type="EMBL" id="KAF9956863.1"/>
    </source>
</evidence>
<feature type="region of interest" description="Disordered" evidence="1">
    <location>
        <begin position="1802"/>
        <end position="1843"/>
    </location>
</feature>
<feature type="region of interest" description="Disordered" evidence="1">
    <location>
        <begin position="2008"/>
        <end position="2041"/>
    </location>
</feature>
<feature type="compositionally biased region" description="Polar residues" evidence="1">
    <location>
        <begin position="115"/>
        <end position="130"/>
    </location>
</feature>
<feature type="compositionally biased region" description="Low complexity" evidence="1">
    <location>
        <begin position="2016"/>
        <end position="2041"/>
    </location>
</feature>
<feature type="compositionally biased region" description="Low complexity" evidence="1">
    <location>
        <begin position="2121"/>
        <end position="2154"/>
    </location>
</feature>
<feature type="region of interest" description="Disordered" evidence="1">
    <location>
        <begin position="2071"/>
        <end position="2107"/>
    </location>
</feature>
<feature type="compositionally biased region" description="Polar residues" evidence="1">
    <location>
        <begin position="1578"/>
        <end position="1589"/>
    </location>
</feature>
<reference evidence="2" key="1">
    <citation type="journal article" date="2020" name="Fungal Divers.">
        <title>Resolving the Mortierellaceae phylogeny through synthesis of multi-gene phylogenetics and phylogenomics.</title>
        <authorList>
            <person name="Vandepol N."/>
            <person name="Liber J."/>
            <person name="Desiro A."/>
            <person name="Na H."/>
            <person name="Kennedy M."/>
            <person name="Barry K."/>
            <person name="Grigoriev I.V."/>
            <person name="Miller A.N."/>
            <person name="O'Donnell K."/>
            <person name="Stajich J.E."/>
            <person name="Bonito G."/>
        </authorList>
    </citation>
    <scope>NUCLEOTIDE SEQUENCE</scope>
    <source>
        <strain evidence="2">MES-2147</strain>
    </source>
</reference>
<keyword evidence="3" id="KW-1185">Reference proteome</keyword>
<feature type="compositionally biased region" description="Polar residues" evidence="1">
    <location>
        <begin position="1446"/>
        <end position="1455"/>
    </location>
</feature>
<feature type="region of interest" description="Disordered" evidence="1">
    <location>
        <begin position="1555"/>
        <end position="1589"/>
    </location>
</feature>
<accession>A0A9P6J0M9</accession>
<feature type="region of interest" description="Disordered" evidence="1">
    <location>
        <begin position="441"/>
        <end position="471"/>
    </location>
</feature>
<evidence type="ECO:0000256" key="1">
    <source>
        <dbReference type="SAM" id="MobiDB-lite"/>
    </source>
</evidence>